<accession>A0A1I6XMW3</accession>
<gene>
    <name evidence="2" type="ORF">SAMN05216474_0331</name>
</gene>
<dbReference type="OrthoDB" id="1488726at2"/>
<feature type="coiled-coil region" evidence="1">
    <location>
        <begin position="212"/>
        <end position="239"/>
    </location>
</feature>
<evidence type="ECO:0000313" key="2">
    <source>
        <dbReference type="EMBL" id="SFT39728.1"/>
    </source>
</evidence>
<evidence type="ECO:0000256" key="1">
    <source>
        <dbReference type="SAM" id="Coils"/>
    </source>
</evidence>
<organism evidence="2 3">
    <name type="scientific">Lishizhenia tianjinensis</name>
    <dbReference type="NCBI Taxonomy" id="477690"/>
    <lineage>
        <taxon>Bacteria</taxon>
        <taxon>Pseudomonadati</taxon>
        <taxon>Bacteroidota</taxon>
        <taxon>Flavobacteriia</taxon>
        <taxon>Flavobacteriales</taxon>
        <taxon>Crocinitomicaceae</taxon>
        <taxon>Lishizhenia</taxon>
    </lineage>
</organism>
<keyword evidence="3" id="KW-1185">Reference proteome</keyword>
<dbReference type="RefSeq" id="WP_090245619.1">
    <property type="nucleotide sequence ID" value="NZ_FPAS01000001.1"/>
</dbReference>
<protein>
    <submittedName>
        <fullName evidence="2">Uncharacterized protein</fullName>
    </submittedName>
</protein>
<dbReference type="Proteomes" id="UP000236454">
    <property type="component" value="Unassembled WGS sequence"/>
</dbReference>
<name>A0A1I6XMW3_9FLAO</name>
<dbReference type="AlphaFoldDB" id="A0A1I6XMW3"/>
<proteinExistence type="predicted"/>
<evidence type="ECO:0000313" key="3">
    <source>
        <dbReference type="Proteomes" id="UP000236454"/>
    </source>
</evidence>
<keyword evidence="1" id="KW-0175">Coiled coil</keyword>
<sequence>MQIKTIFLSLILGSTLTNCTTESPLKIEPLQALAPVDSLLNTLATPTQNFTVPSDTLSTITGEKGTVIHVDPSQLETMDGSPIGNTIDVKLLELTDQASMLTHNTPTVSNGKMLVTGGAYYINMSAEGKSLKIKEGQGLAVEFPKLTEDEMRLFVGQRDSLGQINWVATKDNFQAKELEEPVEPKEPVKKKVKRQTTAIDAIFDFVDGKELEDFTEAEYTEYQKQREEYEQNLIAFEQMNRTYAAVDLSTFGFINCDRFYEDTRPKVNQALIVQNESIMSARFYAVFKDINSLMQVNYWKGHADTLYFNQLPEGEDLIIIGISSLNQQAQYFEATVKASNTALPVSFKPIDQNELKTKINALNK</sequence>
<dbReference type="EMBL" id="FPAS01000001">
    <property type="protein sequence ID" value="SFT39728.1"/>
    <property type="molecule type" value="Genomic_DNA"/>
</dbReference>
<reference evidence="2 3" key="1">
    <citation type="submission" date="2016-10" db="EMBL/GenBank/DDBJ databases">
        <authorList>
            <person name="de Groot N.N."/>
        </authorList>
    </citation>
    <scope>NUCLEOTIDE SEQUENCE [LARGE SCALE GENOMIC DNA]</scope>
    <source>
        <strain evidence="2 3">CGMCC 1.7005</strain>
    </source>
</reference>
<dbReference type="STRING" id="477690.SAMN05216474_0331"/>